<protein>
    <submittedName>
        <fullName evidence="2">DUF3089 domain-containing protein</fullName>
    </submittedName>
</protein>
<sequence>MLASHSQGTALAIELVHREILGTPLQGGMIAAYLVGGYVPQAFTTIGPPTCDSPGQTGCVVSWNNSKAGWNIPRKLLLSRPGTGGRASSSPAGPRRRSAPIR</sequence>
<organism evidence="2 3">
    <name type="scientific">Sphingomonas chungangi</name>
    <dbReference type="NCBI Taxonomy" id="2683589"/>
    <lineage>
        <taxon>Bacteria</taxon>
        <taxon>Pseudomonadati</taxon>
        <taxon>Pseudomonadota</taxon>
        <taxon>Alphaproteobacteria</taxon>
        <taxon>Sphingomonadales</taxon>
        <taxon>Sphingomonadaceae</taxon>
        <taxon>Sphingomonas</taxon>
    </lineage>
</organism>
<dbReference type="Pfam" id="PF11288">
    <property type="entry name" value="DUF3089"/>
    <property type="match status" value="1"/>
</dbReference>
<evidence type="ECO:0000313" key="3">
    <source>
        <dbReference type="Proteomes" id="UP000570166"/>
    </source>
</evidence>
<dbReference type="Proteomes" id="UP000570166">
    <property type="component" value="Unassembled WGS sequence"/>
</dbReference>
<accession>A0A838L4L5</accession>
<keyword evidence="3" id="KW-1185">Reference proteome</keyword>
<reference evidence="2 3" key="1">
    <citation type="submission" date="2020-07" db="EMBL/GenBank/DDBJ databases">
        <authorList>
            <person name="Sun Q."/>
        </authorList>
    </citation>
    <scope>NUCLEOTIDE SEQUENCE [LARGE SCALE GENOMIC DNA]</scope>
    <source>
        <strain evidence="2 3">CGMCC 1.13654</strain>
    </source>
</reference>
<gene>
    <name evidence="2" type="ORF">HZF05_09395</name>
</gene>
<proteinExistence type="predicted"/>
<feature type="region of interest" description="Disordered" evidence="1">
    <location>
        <begin position="78"/>
        <end position="102"/>
    </location>
</feature>
<name>A0A838L4L5_9SPHN</name>
<dbReference type="AlphaFoldDB" id="A0A838L4L5"/>
<evidence type="ECO:0000256" key="1">
    <source>
        <dbReference type="SAM" id="MobiDB-lite"/>
    </source>
</evidence>
<comment type="caution">
    <text evidence="2">The sequence shown here is derived from an EMBL/GenBank/DDBJ whole genome shotgun (WGS) entry which is preliminary data.</text>
</comment>
<dbReference type="EMBL" id="JACEIB010000006">
    <property type="protein sequence ID" value="MBA2934311.1"/>
    <property type="molecule type" value="Genomic_DNA"/>
</dbReference>
<evidence type="ECO:0000313" key="2">
    <source>
        <dbReference type="EMBL" id="MBA2934311.1"/>
    </source>
</evidence>
<dbReference type="InterPro" id="IPR021440">
    <property type="entry name" value="DUF3089"/>
</dbReference>